<keyword evidence="2" id="KW-1185">Reference proteome</keyword>
<organism evidence="1 2">
    <name type="scientific">Nocardioides anomalus</name>
    <dbReference type="NCBI Taxonomy" id="2712223"/>
    <lineage>
        <taxon>Bacteria</taxon>
        <taxon>Bacillati</taxon>
        <taxon>Actinomycetota</taxon>
        <taxon>Actinomycetes</taxon>
        <taxon>Propionibacteriales</taxon>
        <taxon>Nocardioidaceae</taxon>
        <taxon>Nocardioides</taxon>
    </lineage>
</organism>
<reference evidence="1 2" key="1">
    <citation type="submission" date="2020-02" db="EMBL/GenBank/DDBJ databases">
        <title>Full genome sequence of Nocardioides sp. R-3366.</title>
        <authorList>
            <person name="Im W.-T."/>
        </authorList>
    </citation>
    <scope>NUCLEOTIDE SEQUENCE [LARGE SCALE GENOMIC DNA]</scope>
    <source>
        <strain evidence="1 2">R-3366</strain>
    </source>
</reference>
<proteinExistence type="predicted"/>
<gene>
    <name evidence="1" type="ORF">G5V58_05220</name>
</gene>
<dbReference type="EMBL" id="CP049257">
    <property type="protein sequence ID" value="QIG42244.1"/>
    <property type="molecule type" value="Genomic_DNA"/>
</dbReference>
<dbReference type="AlphaFoldDB" id="A0A6G6WAJ2"/>
<dbReference type="KEGG" id="nano:G5V58_05220"/>
<evidence type="ECO:0000313" key="2">
    <source>
        <dbReference type="Proteomes" id="UP000502996"/>
    </source>
</evidence>
<protein>
    <submittedName>
        <fullName evidence="1">Uncharacterized protein</fullName>
    </submittedName>
</protein>
<name>A0A6G6WAJ2_9ACTN</name>
<dbReference type="RefSeq" id="WP_165229385.1">
    <property type="nucleotide sequence ID" value="NZ_CP049257.1"/>
</dbReference>
<evidence type="ECO:0000313" key="1">
    <source>
        <dbReference type="EMBL" id="QIG42244.1"/>
    </source>
</evidence>
<sequence length="67" mass="7145">MPLAPLSALWGRVRTWPVESQLGARRNAMVASTALAARRAERTDVDDYFAALTAPPVAPALPATART</sequence>
<accession>A0A6G6WAJ2</accession>
<dbReference type="Proteomes" id="UP000502996">
    <property type="component" value="Chromosome"/>
</dbReference>